<dbReference type="AlphaFoldDB" id="A0A7S1WBE6"/>
<dbReference type="EMBL" id="HBGF01054958">
    <property type="protein sequence ID" value="CAD9158358.1"/>
    <property type="molecule type" value="Transcribed_RNA"/>
</dbReference>
<organism evidence="1">
    <name type="scientific">Neobodo designis</name>
    <name type="common">Flagellated protozoan</name>
    <name type="synonym">Bodo designis</name>
    <dbReference type="NCBI Taxonomy" id="312471"/>
    <lineage>
        <taxon>Eukaryota</taxon>
        <taxon>Discoba</taxon>
        <taxon>Euglenozoa</taxon>
        <taxon>Kinetoplastea</taxon>
        <taxon>Metakinetoplastina</taxon>
        <taxon>Neobodonida</taxon>
        <taxon>Neobodo</taxon>
    </lineage>
</organism>
<dbReference type="PANTHER" id="PTHR24114:SF2">
    <property type="entry name" value="F-BOX DOMAIN-CONTAINING PROTEIN-RELATED"/>
    <property type="match status" value="1"/>
</dbReference>
<dbReference type="SUPFAM" id="SSF52047">
    <property type="entry name" value="RNI-like"/>
    <property type="match status" value="1"/>
</dbReference>
<evidence type="ECO:0000313" key="1">
    <source>
        <dbReference type="EMBL" id="CAD9158358.1"/>
    </source>
</evidence>
<dbReference type="PANTHER" id="PTHR24114">
    <property type="entry name" value="LEUCINE RICH REPEAT FAMILY PROTEIN"/>
    <property type="match status" value="1"/>
</dbReference>
<dbReference type="InterPro" id="IPR032675">
    <property type="entry name" value="LRR_dom_sf"/>
</dbReference>
<dbReference type="Pfam" id="PF13516">
    <property type="entry name" value="LRR_6"/>
    <property type="match status" value="6"/>
</dbReference>
<sequence>MSSKPQRKKPTNAFHAIRKREFHREGLFLKGAEPSAVPAAYFTPSLKEICAQVIANTFEQQPNIDSLREVDEQLYRLITDQLRTDLRLEVSVPRVKVPEYWKACCEARWSVGQLAEYTGSMALEPPAKGGWKRVFLERNLEEHLMSLESAATTEKEEEGVVALCTLCGSEIYALRLSRQRSHFDIYELFSRLPHLEEFAVSFGVLNANVAVTPDMIGMKQQDALHIQKVLRTSKYLTKLALSENEIDDDLCRAIVGGLVKNATLLHLDLSHNRIGDSGAAAIGLVLLQPELELRTLDLSDNEIRETGAASLGDGVAVTRTLQSLSLRLNRLCDPGGETLLGGVRENGTLTELDLSNNELGRESANAISGIARENTTLLSLNVSCNSFGADCGEVLRLAAQSSKSLRQLDVRESGISGEDEQAITEEMRARVSRKHLDGVREAQARMGAEVDRLVTERIRKTHGV</sequence>
<gene>
    <name evidence="1" type="ORF">NDES1114_LOCUS36755</name>
</gene>
<protein>
    <submittedName>
        <fullName evidence="1">Uncharacterized protein</fullName>
    </submittedName>
</protein>
<accession>A0A7S1WBE6</accession>
<name>A0A7S1WBE6_NEODS</name>
<dbReference type="Gene3D" id="3.80.10.10">
    <property type="entry name" value="Ribonuclease Inhibitor"/>
    <property type="match status" value="2"/>
</dbReference>
<dbReference type="InterPro" id="IPR001611">
    <property type="entry name" value="Leu-rich_rpt"/>
</dbReference>
<proteinExistence type="predicted"/>
<dbReference type="SMART" id="SM00368">
    <property type="entry name" value="LRR_RI"/>
    <property type="match status" value="5"/>
</dbReference>
<reference evidence="1" key="1">
    <citation type="submission" date="2021-01" db="EMBL/GenBank/DDBJ databases">
        <authorList>
            <person name="Corre E."/>
            <person name="Pelletier E."/>
            <person name="Niang G."/>
            <person name="Scheremetjew M."/>
            <person name="Finn R."/>
            <person name="Kale V."/>
            <person name="Holt S."/>
            <person name="Cochrane G."/>
            <person name="Meng A."/>
            <person name="Brown T."/>
            <person name="Cohen L."/>
        </authorList>
    </citation>
    <scope>NUCLEOTIDE SEQUENCE</scope>
    <source>
        <strain evidence="1">CCAP 1951/1</strain>
    </source>
</reference>
<dbReference type="InterPro" id="IPR052394">
    <property type="entry name" value="LRR-containing"/>
</dbReference>